<evidence type="ECO:0000313" key="2">
    <source>
        <dbReference type="Proteomes" id="UP000287651"/>
    </source>
</evidence>
<name>A0A427A0F4_ENSVE</name>
<reference evidence="1 2" key="1">
    <citation type="journal article" date="2014" name="Agronomy (Basel)">
        <title>A Draft Genome Sequence for Ensete ventricosum, the Drought-Tolerant Tree Against Hunger.</title>
        <authorList>
            <person name="Harrison J."/>
            <person name="Moore K.A."/>
            <person name="Paszkiewicz K."/>
            <person name="Jones T."/>
            <person name="Grant M."/>
            <person name="Ambacheew D."/>
            <person name="Muzemil S."/>
            <person name="Studholme D.J."/>
        </authorList>
    </citation>
    <scope>NUCLEOTIDE SEQUENCE [LARGE SCALE GENOMIC DNA]</scope>
</reference>
<dbReference type="Proteomes" id="UP000287651">
    <property type="component" value="Unassembled WGS sequence"/>
</dbReference>
<accession>A0A427A0F4</accession>
<comment type="caution">
    <text evidence="1">The sequence shown here is derived from an EMBL/GenBank/DDBJ whole genome shotgun (WGS) entry which is preliminary data.</text>
</comment>
<gene>
    <name evidence="1" type="ORF">B296_00019992</name>
</gene>
<dbReference type="EMBL" id="AMZH03004257">
    <property type="protein sequence ID" value="RRT69715.1"/>
    <property type="molecule type" value="Genomic_DNA"/>
</dbReference>
<proteinExistence type="predicted"/>
<protein>
    <submittedName>
        <fullName evidence="1">Uncharacterized protein</fullName>
    </submittedName>
</protein>
<evidence type="ECO:0000313" key="1">
    <source>
        <dbReference type="EMBL" id="RRT69715.1"/>
    </source>
</evidence>
<dbReference type="AlphaFoldDB" id="A0A427A0F4"/>
<organism evidence="1 2">
    <name type="scientific">Ensete ventricosum</name>
    <name type="common">Abyssinian banana</name>
    <name type="synonym">Musa ensete</name>
    <dbReference type="NCBI Taxonomy" id="4639"/>
    <lineage>
        <taxon>Eukaryota</taxon>
        <taxon>Viridiplantae</taxon>
        <taxon>Streptophyta</taxon>
        <taxon>Embryophyta</taxon>
        <taxon>Tracheophyta</taxon>
        <taxon>Spermatophyta</taxon>
        <taxon>Magnoliopsida</taxon>
        <taxon>Liliopsida</taxon>
        <taxon>Zingiberales</taxon>
        <taxon>Musaceae</taxon>
        <taxon>Ensete</taxon>
    </lineage>
</organism>
<sequence length="50" mass="5563">MYDLMTTCRLAASNWSGEGSFLFTSSSAVYDCSDNGFCNEVSDHKLKIFL</sequence>